<reference evidence="6" key="1">
    <citation type="submission" date="2011-05" db="EMBL/GenBank/DDBJ databases">
        <title>Insights into the evolution of the great apes provided by the gorilla genome.</title>
        <authorList>
            <person name="Scally A."/>
        </authorList>
    </citation>
    <scope>NUCLEOTIDE SEQUENCE [LARGE SCALE GENOMIC DNA]</scope>
</reference>
<keyword evidence="6" id="KW-1185">Reference proteome</keyword>
<dbReference type="Proteomes" id="UP000001519">
    <property type="component" value="Chromosome 9"/>
</dbReference>
<name>A0A2I2ZJH9_GORGO</name>
<dbReference type="Gene3D" id="1.20.58.1100">
    <property type="match status" value="1"/>
</dbReference>
<comment type="similarity">
    <text evidence="1">Belongs to the unc-13 family.</text>
</comment>
<evidence type="ECO:0000259" key="3">
    <source>
        <dbReference type="PROSITE" id="PS50004"/>
    </source>
</evidence>
<dbReference type="EMBL" id="CABD030062888">
    <property type="status" value="NOT_ANNOTATED_CDS"/>
    <property type="molecule type" value="Genomic_DNA"/>
</dbReference>
<reference evidence="5 6" key="2">
    <citation type="journal article" date="2012" name="Nature">
        <title>Insights into hominid evolution from the gorilla genome sequence.</title>
        <authorList>
            <person name="Scally A."/>
            <person name="Dutheil J.Y."/>
            <person name="Hillier L.W."/>
            <person name="Jordan G.E."/>
            <person name="Goodhead I."/>
            <person name="Herrero J."/>
            <person name="Hobolth A."/>
            <person name="Lappalainen T."/>
            <person name="Mailund T."/>
            <person name="Marques-Bonet T."/>
            <person name="McCarthy S."/>
            <person name="Montgomery S.H."/>
            <person name="Schwalie P.C."/>
            <person name="Tang Y.A."/>
            <person name="Ward M.C."/>
            <person name="Xue Y."/>
            <person name="Yngvadottir B."/>
            <person name="Alkan C."/>
            <person name="Andersen L.N."/>
            <person name="Ayub Q."/>
            <person name="Ball E.V."/>
            <person name="Beal K."/>
            <person name="Bradley B.J."/>
            <person name="Chen Y."/>
            <person name="Clee C.M."/>
            <person name="Fitzgerald S."/>
            <person name="Graves T.A."/>
            <person name="Gu Y."/>
            <person name="Heath P."/>
            <person name="Heger A."/>
            <person name="Karakoc E."/>
            <person name="Kolb-Kokocinski A."/>
            <person name="Laird G.K."/>
            <person name="Lunter G."/>
            <person name="Meader S."/>
            <person name="Mort M."/>
            <person name="Mullikin J.C."/>
            <person name="Munch K."/>
            <person name="O'Connor T.D."/>
            <person name="Phillips A.D."/>
            <person name="Prado-Martinez J."/>
            <person name="Rogers A.S."/>
            <person name="Sajjadian S."/>
            <person name="Schmidt D."/>
            <person name="Shaw K."/>
            <person name="Simpson J.T."/>
            <person name="Stenson P.D."/>
            <person name="Turner D.J."/>
            <person name="Vigilant L."/>
            <person name="Vilella A.J."/>
            <person name="Whitener W."/>
            <person name="Zhu B."/>
            <person name="Cooper D.N."/>
            <person name="de Jong P."/>
            <person name="Dermitzakis E.T."/>
            <person name="Eichler E.E."/>
            <person name="Flicek P."/>
            <person name="Goldman N."/>
            <person name="Mundy N.I."/>
            <person name="Ning Z."/>
            <person name="Odom D.T."/>
            <person name="Ponting C.P."/>
            <person name="Quail M.A."/>
            <person name="Ryder O.A."/>
            <person name="Searle S.M."/>
            <person name="Warren W.C."/>
            <person name="Wilson R.K."/>
            <person name="Schierup M.H."/>
            <person name="Rogers J."/>
            <person name="Tyler-Smith C."/>
            <person name="Durbin R."/>
        </authorList>
    </citation>
    <scope>NUCLEOTIDE SEQUENCE [LARGE SCALE GENOMIC DNA]</scope>
</reference>
<dbReference type="FunFam" id="2.60.40.150:FF:000014">
    <property type="entry name" value="protein unc-13 homolog B"/>
    <property type="match status" value="1"/>
</dbReference>
<dbReference type="InterPro" id="IPR000008">
    <property type="entry name" value="C2_dom"/>
</dbReference>
<sequence>MDFLDGNLTLFATVCEKTVLKRVLKELWRVVMNTMERMIVLPPLTDQMGTQLIFTAAKELSHLSKLKDHMVREETRNLTPKQCAVLDLALDTIKQYFHAGGNGLKKTFLEKSPDLQSLRYALSLYTQTTDTLIKTFVRSQTTQVHDGKGIRFTANEDIRPEKGSGVDDPVGEVSIQVDLFTHPGTGDPPAQPSSKGKVTWVVAANDLKWQTAGMFRPFVEVTMVGPHQSDKKRKFTTKSKSNNWAPKYNETFHFLLGNEEGPESYELQICVKDYCFAREDRMLGLAVMPLRDVTAKGSCACWCPLGRKIHMDETGLTILRILSQRSNDEVAREFVKLKSESRSTEEGS</sequence>
<organism evidence="5 6">
    <name type="scientific">Gorilla gorilla gorilla</name>
    <name type="common">Western lowland gorilla</name>
    <dbReference type="NCBI Taxonomy" id="9595"/>
    <lineage>
        <taxon>Eukaryota</taxon>
        <taxon>Metazoa</taxon>
        <taxon>Chordata</taxon>
        <taxon>Craniata</taxon>
        <taxon>Vertebrata</taxon>
        <taxon>Euteleostomi</taxon>
        <taxon>Mammalia</taxon>
        <taxon>Eutheria</taxon>
        <taxon>Euarchontoglires</taxon>
        <taxon>Primates</taxon>
        <taxon>Haplorrhini</taxon>
        <taxon>Catarrhini</taxon>
        <taxon>Hominidae</taxon>
        <taxon>Gorilla</taxon>
    </lineage>
</organism>
<gene>
    <name evidence="5" type="primary">UNC13B</name>
</gene>
<evidence type="ECO:0000256" key="1">
    <source>
        <dbReference type="ARBA" id="ARBA00005823"/>
    </source>
</evidence>
<dbReference type="PANTHER" id="PTHR10480">
    <property type="entry name" value="PROTEIN UNC-13 HOMOLOG"/>
    <property type="match status" value="1"/>
</dbReference>
<proteinExistence type="inferred from homology"/>
<dbReference type="InterPro" id="IPR010439">
    <property type="entry name" value="MUN_dom"/>
</dbReference>
<evidence type="ECO:0000259" key="4">
    <source>
        <dbReference type="PROSITE" id="PS51259"/>
    </source>
</evidence>
<feature type="domain" description="MHD2" evidence="4">
    <location>
        <begin position="1"/>
        <end position="136"/>
    </location>
</feature>
<reference evidence="5" key="4">
    <citation type="submission" date="2025-09" db="UniProtKB">
        <authorList>
            <consortium name="Ensembl"/>
        </authorList>
    </citation>
    <scope>IDENTIFICATION</scope>
</reference>
<dbReference type="EMBL" id="CABD030062885">
    <property type="status" value="NOT_ANNOTATED_CDS"/>
    <property type="molecule type" value="Genomic_DNA"/>
</dbReference>
<dbReference type="PROSITE" id="PS50004">
    <property type="entry name" value="C2"/>
    <property type="match status" value="1"/>
</dbReference>
<dbReference type="CDD" id="cd08395">
    <property type="entry name" value="C2C_Munc13"/>
    <property type="match status" value="1"/>
</dbReference>
<dbReference type="InterPro" id="IPR014772">
    <property type="entry name" value="Munc13_dom-2"/>
</dbReference>
<reference evidence="5" key="3">
    <citation type="submission" date="2025-08" db="UniProtKB">
        <authorList>
            <consortium name="Ensembl"/>
        </authorList>
    </citation>
    <scope>IDENTIFICATION</scope>
</reference>
<dbReference type="AlphaFoldDB" id="A0A2I2ZJH9"/>
<dbReference type="SMART" id="SM00239">
    <property type="entry name" value="C2"/>
    <property type="match status" value="1"/>
</dbReference>
<dbReference type="EMBL" id="CABD030062884">
    <property type="status" value="NOT_ANNOTATED_CDS"/>
    <property type="molecule type" value="Genomic_DNA"/>
</dbReference>
<dbReference type="EMBL" id="CABD030062887">
    <property type="status" value="NOT_ANNOTATED_CDS"/>
    <property type="molecule type" value="Genomic_DNA"/>
</dbReference>
<dbReference type="Pfam" id="PF06292">
    <property type="entry name" value="MUN"/>
    <property type="match status" value="1"/>
</dbReference>
<dbReference type="Gene3D" id="2.60.40.150">
    <property type="entry name" value="C2 domain"/>
    <property type="match status" value="1"/>
</dbReference>
<dbReference type="EMBL" id="CABD030062886">
    <property type="status" value="NOT_ANNOTATED_CDS"/>
    <property type="molecule type" value="Genomic_DNA"/>
</dbReference>
<evidence type="ECO:0000313" key="5">
    <source>
        <dbReference type="Ensembl" id="ENSGGOP00000047339.1"/>
    </source>
</evidence>
<dbReference type="GO" id="GO:0045202">
    <property type="term" value="C:synapse"/>
    <property type="evidence" value="ECO:0007669"/>
    <property type="project" value="GOC"/>
</dbReference>
<dbReference type="InterPro" id="IPR027080">
    <property type="entry name" value="Unc-13"/>
</dbReference>
<dbReference type="Bgee" id="ENSGGOG00000013492">
    <property type="expression patterns" value="Expressed in adult mammalian kidney and 6 other cell types or tissues"/>
</dbReference>
<evidence type="ECO:0000256" key="2">
    <source>
        <dbReference type="ARBA" id="ARBA00022483"/>
    </source>
</evidence>
<protein>
    <submittedName>
        <fullName evidence="5">Unc-13 homolog B</fullName>
    </submittedName>
</protein>
<dbReference type="EMBL" id="CABD030062889">
    <property type="status" value="NOT_ANNOTATED_CDS"/>
    <property type="molecule type" value="Genomic_DNA"/>
</dbReference>
<accession>A0A2I2ZJH9</accession>
<evidence type="ECO:0000313" key="6">
    <source>
        <dbReference type="Proteomes" id="UP000001519"/>
    </source>
</evidence>
<dbReference type="PROSITE" id="PS51259">
    <property type="entry name" value="MHD2"/>
    <property type="match status" value="1"/>
</dbReference>
<dbReference type="InterPro" id="IPR035892">
    <property type="entry name" value="C2_domain_sf"/>
</dbReference>
<feature type="domain" description="C2" evidence="3">
    <location>
        <begin position="182"/>
        <end position="303"/>
    </location>
</feature>
<dbReference type="GO" id="GO:0007268">
    <property type="term" value="P:chemical synaptic transmission"/>
    <property type="evidence" value="ECO:0007669"/>
    <property type="project" value="InterPro"/>
</dbReference>
<dbReference type="SUPFAM" id="SSF49562">
    <property type="entry name" value="C2 domain (Calcium/lipid-binding domain, CaLB)"/>
    <property type="match status" value="1"/>
</dbReference>
<dbReference type="Ensembl" id="ENSGGOT00000049898.1">
    <property type="protein sequence ID" value="ENSGGOP00000047339.1"/>
    <property type="gene ID" value="ENSGGOG00000013492.3"/>
</dbReference>
<dbReference type="GeneTree" id="ENSGT00940000154929"/>
<dbReference type="GO" id="GO:0006887">
    <property type="term" value="P:exocytosis"/>
    <property type="evidence" value="ECO:0007669"/>
    <property type="project" value="UniProtKB-KW"/>
</dbReference>
<dbReference type="Pfam" id="PF00168">
    <property type="entry name" value="C2"/>
    <property type="match status" value="1"/>
</dbReference>
<keyword evidence="2" id="KW-0268">Exocytosis</keyword>
<dbReference type="PANTHER" id="PTHR10480:SF8">
    <property type="entry name" value="PROTEIN UNC-13 HOMOLOG B"/>
    <property type="match status" value="1"/>
</dbReference>
<dbReference type="GO" id="GO:0019992">
    <property type="term" value="F:diacylglycerol binding"/>
    <property type="evidence" value="ECO:0007669"/>
    <property type="project" value="InterPro"/>
</dbReference>